<proteinExistence type="predicted"/>
<sequence length="361" mass="41095">MTQHIPNWEHPDNIRNITFVNCLKFVEETVELIQRTEKVAQIICLYHGGIERDLVTHQPNETLSGENQGYEICQRVKGLDILVTGHQHQSVITRINDILVTQTAHDAQEIAVIEVHDGRISAYLKPVPDTVDQNLLALVADEEQQTQTWLDVPLGHLISGDLLISDMFEARLHKHPLVSFLNQVQMASTNTDISLVGLANSVVGFRHEISMRDIIASYVYPNTLTVLEITGKTLKKALERSAEYFALQNGRISINPKFTAPKPKHYNYDMFDGIEYTIKVSNPIGQRIVSLTYHQEPIAEDRLYRVAMNNYRSVGGDDFFMYKSGTIIHDTQKHIVDCIADYIIEHHEITVDHQDNIHVII</sequence>
<dbReference type="PRINTS" id="PR01607">
    <property type="entry name" value="APYRASEFAMLY"/>
</dbReference>
<dbReference type="SUPFAM" id="SSF55816">
    <property type="entry name" value="5'-nucleotidase (syn. UDP-sugar hydrolase), C-terminal domain"/>
    <property type="match status" value="1"/>
</dbReference>
<dbReference type="GO" id="GO:0030288">
    <property type="term" value="C:outer membrane-bounded periplasmic space"/>
    <property type="evidence" value="ECO:0007669"/>
    <property type="project" value="TreeGrafter"/>
</dbReference>
<dbReference type="SUPFAM" id="SSF56300">
    <property type="entry name" value="Metallo-dependent phosphatases"/>
    <property type="match status" value="1"/>
</dbReference>
<dbReference type="InterPro" id="IPR036907">
    <property type="entry name" value="5'-Nucleotdase_C_sf"/>
</dbReference>
<dbReference type="EMBL" id="VSSQ01032281">
    <property type="protein sequence ID" value="MPM83500.1"/>
    <property type="molecule type" value="Genomic_DNA"/>
</dbReference>
<dbReference type="GO" id="GO:0009166">
    <property type="term" value="P:nucleotide catabolic process"/>
    <property type="evidence" value="ECO:0007669"/>
    <property type="project" value="InterPro"/>
</dbReference>
<dbReference type="InterPro" id="IPR008334">
    <property type="entry name" value="5'-Nucleotdase_C"/>
</dbReference>
<accession>A0A645D204</accession>
<dbReference type="GO" id="GO:0016787">
    <property type="term" value="F:hydrolase activity"/>
    <property type="evidence" value="ECO:0007669"/>
    <property type="project" value="InterPro"/>
</dbReference>
<gene>
    <name evidence="2" type="primary">yfkN_21</name>
    <name evidence="2" type="ORF">SDC9_130564</name>
</gene>
<dbReference type="InterPro" id="IPR029052">
    <property type="entry name" value="Metallo-depent_PP-like"/>
</dbReference>
<dbReference type="Pfam" id="PF02872">
    <property type="entry name" value="5_nucleotid_C"/>
    <property type="match status" value="1"/>
</dbReference>
<dbReference type="AlphaFoldDB" id="A0A645D204"/>
<evidence type="ECO:0000313" key="2">
    <source>
        <dbReference type="EMBL" id="MPM83500.1"/>
    </source>
</evidence>
<dbReference type="Gene3D" id="3.60.21.10">
    <property type="match status" value="1"/>
</dbReference>
<protein>
    <submittedName>
        <fullName evidence="2">Trifunctional nucleotide phosphoesterase protein YfkN</fullName>
    </submittedName>
</protein>
<feature type="domain" description="5'-Nucleotidase C-terminal" evidence="1">
    <location>
        <begin position="170"/>
        <end position="323"/>
    </location>
</feature>
<dbReference type="PANTHER" id="PTHR11575">
    <property type="entry name" value="5'-NUCLEOTIDASE-RELATED"/>
    <property type="match status" value="1"/>
</dbReference>
<reference evidence="2" key="1">
    <citation type="submission" date="2019-08" db="EMBL/GenBank/DDBJ databases">
        <authorList>
            <person name="Kucharzyk K."/>
            <person name="Murdoch R.W."/>
            <person name="Higgins S."/>
            <person name="Loffler F."/>
        </authorList>
    </citation>
    <scope>NUCLEOTIDE SEQUENCE</scope>
</reference>
<dbReference type="PANTHER" id="PTHR11575:SF6">
    <property type="entry name" value="2',3'-CYCLIC-NUCLEOTIDE 2'-PHOSPHODIESTERASE_3'-NUCLEOTIDASE"/>
    <property type="match status" value="1"/>
</dbReference>
<evidence type="ECO:0000259" key="1">
    <source>
        <dbReference type="Pfam" id="PF02872"/>
    </source>
</evidence>
<dbReference type="InterPro" id="IPR006179">
    <property type="entry name" value="5_nucleotidase/apyrase"/>
</dbReference>
<name>A0A645D204_9ZZZZ</name>
<comment type="caution">
    <text evidence="2">The sequence shown here is derived from an EMBL/GenBank/DDBJ whole genome shotgun (WGS) entry which is preliminary data.</text>
</comment>
<organism evidence="2">
    <name type="scientific">bioreactor metagenome</name>
    <dbReference type="NCBI Taxonomy" id="1076179"/>
    <lineage>
        <taxon>unclassified sequences</taxon>
        <taxon>metagenomes</taxon>
        <taxon>ecological metagenomes</taxon>
    </lineage>
</organism>
<dbReference type="Gene3D" id="3.90.780.10">
    <property type="entry name" value="5'-Nucleotidase, C-terminal domain"/>
    <property type="match status" value="1"/>
</dbReference>